<dbReference type="EMBL" id="JAATIP010000150">
    <property type="protein sequence ID" value="KAF4366513.1"/>
    <property type="molecule type" value="Genomic_DNA"/>
</dbReference>
<evidence type="ECO:0000313" key="2">
    <source>
        <dbReference type="Proteomes" id="UP000525078"/>
    </source>
</evidence>
<dbReference type="AlphaFoldDB" id="A0A7J6F722"/>
<name>A0A7J6F722_CANSA</name>
<proteinExistence type="predicted"/>
<evidence type="ECO:0000313" key="1">
    <source>
        <dbReference type="EMBL" id="KAF4366513.1"/>
    </source>
</evidence>
<dbReference type="Proteomes" id="UP000525078">
    <property type="component" value="Unassembled WGS sequence"/>
</dbReference>
<comment type="caution">
    <text evidence="1">The sequence shown here is derived from an EMBL/GenBank/DDBJ whole genome shotgun (WGS) entry which is preliminary data.</text>
</comment>
<accession>A0A7J6F722</accession>
<sequence length="151" mass="17152">MADKEGVGLNKLQLTIRIPMSLGLTPVLAKSESKAPNMTVSASNRASSMFRFGGLDNRSVPTSSRMSLLTFYARRQVCNTRSPQGKPVWSSWSSTRPVGRARRLSRPVWWRRPCFRAQTLGWSKFQEFGQVSDRYYEGNYNKRHQNSSCVA</sequence>
<gene>
    <name evidence="1" type="ORF">F8388_003751</name>
</gene>
<protein>
    <submittedName>
        <fullName evidence="1">Uncharacterized protein</fullName>
    </submittedName>
</protein>
<reference evidence="1 2" key="1">
    <citation type="journal article" date="2020" name="bioRxiv">
        <title>Sequence and annotation of 42 cannabis genomes reveals extensive copy number variation in cannabinoid synthesis and pathogen resistance genes.</title>
        <authorList>
            <person name="Mckernan K.J."/>
            <person name="Helbert Y."/>
            <person name="Kane L.T."/>
            <person name="Ebling H."/>
            <person name="Zhang L."/>
            <person name="Liu B."/>
            <person name="Eaton Z."/>
            <person name="Mclaughlin S."/>
            <person name="Kingan S."/>
            <person name="Baybayan P."/>
            <person name="Concepcion G."/>
            <person name="Jordan M."/>
            <person name="Riva A."/>
            <person name="Barbazuk W."/>
            <person name="Harkins T."/>
        </authorList>
    </citation>
    <scope>NUCLEOTIDE SEQUENCE [LARGE SCALE GENOMIC DNA]</scope>
    <source>
        <strain evidence="2">cv. Jamaican Lion 4</strain>
        <tissue evidence="1">Leaf</tissue>
    </source>
</reference>
<organism evidence="1 2">
    <name type="scientific">Cannabis sativa</name>
    <name type="common">Hemp</name>
    <name type="synonym">Marijuana</name>
    <dbReference type="NCBI Taxonomy" id="3483"/>
    <lineage>
        <taxon>Eukaryota</taxon>
        <taxon>Viridiplantae</taxon>
        <taxon>Streptophyta</taxon>
        <taxon>Embryophyta</taxon>
        <taxon>Tracheophyta</taxon>
        <taxon>Spermatophyta</taxon>
        <taxon>Magnoliopsida</taxon>
        <taxon>eudicotyledons</taxon>
        <taxon>Gunneridae</taxon>
        <taxon>Pentapetalae</taxon>
        <taxon>rosids</taxon>
        <taxon>fabids</taxon>
        <taxon>Rosales</taxon>
        <taxon>Cannabaceae</taxon>
        <taxon>Cannabis</taxon>
    </lineage>
</organism>